<organism evidence="1 2">
    <name type="scientific">Papiliotrema laurentii</name>
    <name type="common">Cryptococcus laurentii</name>
    <dbReference type="NCBI Taxonomy" id="5418"/>
    <lineage>
        <taxon>Eukaryota</taxon>
        <taxon>Fungi</taxon>
        <taxon>Dikarya</taxon>
        <taxon>Basidiomycota</taxon>
        <taxon>Agaricomycotina</taxon>
        <taxon>Tremellomycetes</taxon>
        <taxon>Tremellales</taxon>
        <taxon>Rhynchogastremaceae</taxon>
        <taxon>Papiliotrema</taxon>
    </lineage>
</organism>
<proteinExistence type="predicted"/>
<gene>
    <name evidence="1" type="ORF">DB88DRAFT_510906</name>
</gene>
<evidence type="ECO:0000313" key="2">
    <source>
        <dbReference type="Proteomes" id="UP001182556"/>
    </source>
</evidence>
<dbReference type="EMBL" id="JAODAN010000006">
    <property type="protein sequence ID" value="KAK1923345.1"/>
    <property type="molecule type" value="Genomic_DNA"/>
</dbReference>
<dbReference type="AlphaFoldDB" id="A0AAD9CXB1"/>
<name>A0AAD9CXB1_PAPLA</name>
<keyword evidence="2" id="KW-1185">Reference proteome</keyword>
<protein>
    <submittedName>
        <fullName evidence="1">Uncharacterized protein</fullName>
    </submittedName>
</protein>
<evidence type="ECO:0000313" key="1">
    <source>
        <dbReference type="EMBL" id="KAK1923345.1"/>
    </source>
</evidence>
<reference evidence="1" key="1">
    <citation type="submission" date="2023-02" db="EMBL/GenBank/DDBJ databases">
        <title>Identification and recombinant expression of a fungal hydrolase from Papiliotrema laurentii that hydrolyzes apple cutin and clears colloidal polyester polyurethane.</title>
        <authorList>
            <consortium name="DOE Joint Genome Institute"/>
            <person name="Roman V.A."/>
            <person name="Bojanowski C."/>
            <person name="Crable B.R."/>
            <person name="Wagner D.N."/>
            <person name="Hung C.S."/>
            <person name="Nadeau L.J."/>
            <person name="Schratz L."/>
            <person name="Haridas S."/>
            <person name="Pangilinan J."/>
            <person name="Lipzen A."/>
            <person name="Na H."/>
            <person name="Yan M."/>
            <person name="Ng V."/>
            <person name="Grigoriev I.V."/>
            <person name="Spatafora J.W."/>
            <person name="Barlow D."/>
            <person name="Biffinger J."/>
            <person name="Kelley-Loughnane N."/>
            <person name="Varaljay V.A."/>
            <person name="Crookes-Goodson W.J."/>
        </authorList>
    </citation>
    <scope>NUCLEOTIDE SEQUENCE</scope>
    <source>
        <strain evidence="1">5307AH</strain>
    </source>
</reference>
<accession>A0AAD9CXB1</accession>
<sequence>MSTRPPRQVRKRLRDRLSLSAAISRLLRRLEPPDAAETTVAKPTTLRDRAIESMDMTLRQWGVAFTKWDDADIVDPSQVDALVSTHAGTMCFDDGTDVQGCSAHAWALLADAGDGTICVKDSGAEIDWATDVQIGPKTHCTLLREAVKGIKSLLEFGEGEWENRLKEASKAGVKLRLHDQSAGTIGTRCFPDVCRESHARSAREVDQEILDEEKARVGDLLDAWKEAIARSASGTEAHGIVQEIKETLAELRGVDGVKDSVSEYLFSG</sequence>
<dbReference type="Proteomes" id="UP001182556">
    <property type="component" value="Unassembled WGS sequence"/>
</dbReference>
<comment type="caution">
    <text evidence="1">The sequence shown here is derived from an EMBL/GenBank/DDBJ whole genome shotgun (WGS) entry which is preliminary data.</text>
</comment>